<dbReference type="RefSeq" id="WP_188582477.1">
    <property type="nucleotide sequence ID" value="NZ_BMDZ01000094.1"/>
</dbReference>
<dbReference type="Pfam" id="PF01590">
    <property type="entry name" value="GAF"/>
    <property type="match status" value="1"/>
</dbReference>
<evidence type="ECO:0000313" key="8">
    <source>
        <dbReference type="EMBL" id="GGB60428.1"/>
    </source>
</evidence>
<evidence type="ECO:0000256" key="1">
    <source>
        <dbReference type="ARBA" id="ARBA00022741"/>
    </source>
</evidence>
<keyword evidence="2" id="KW-0067">ATP-binding</keyword>
<proteinExistence type="predicted"/>
<dbReference type="InterPro" id="IPR029016">
    <property type="entry name" value="GAF-like_dom_sf"/>
</dbReference>
<dbReference type="Pfam" id="PF02954">
    <property type="entry name" value="HTH_8"/>
    <property type="match status" value="1"/>
</dbReference>
<dbReference type="SMART" id="SM00382">
    <property type="entry name" value="AAA"/>
    <property type="match status" value="1"/>
</dbReference>
<keyword evidence="6" id="KW-0804">Transcription</keyword>
<name>A0ABQ1J7A6_9PROT</name>
<sequence>MSAHDHIDEIDRVLGGDASLRDAVVLQSWRRCVTDHGLDPARPNPAYIVPDTKLREHREQSERLIAIARSGLEALFRQVAGQSYVLLLADAQGVTVDFFGDPAFERDLRQAGLYLGSDWSENLAGTCGVGACIATGEAVTIHQTDHFDLTHTPLSCTAAPIFSTTGALAAVLDISLLRSPQPKVSQSLALQLVKTSARRIELANLMAMNRLEWVLRFSTLPEFLEVDPEAAIALDSAGCVIGMTHAAARVLAQAGGTMWQRPDTLIGQKLQRFFDLSIDDLPTLTRARPAQDRVVRLRDGRAMFAHAIMPQRSATALIAARTTLPRPLSALSGDDAVMRAVEKTAARLAAGTMPVLIRGETGAGKQSLARAIHDSRPGSGPFVAVDCAAIDEEAVRAAQGGTLYLDEIADLSEAAQARLVRMLTDDGVAVGAGRQPVRLRLRIISATSADPEAMVSSGQFRRDLFFRLAGASLTLPPLRARQDIDWLIDRLLRQRAITYPHHYRLSAAARMELKQRPWPGNIRELINTLNVALAMTDGAVIDLEDLPPPVLPVAGPVAADARTMPEAADDLETILRICGWNVARAARRLGVDRTTVHRRMERLGIHRPGTPSSA</sequence>
<dbReference type="Proteomes" id="UP000603352">
    <property type="component" value="Unassembled WGS sequence"/>
</dbReference>
<dbReference type="InterPro" id="IPR058031">
    <property type="entry name" value="AAA_lid_NorR"/>
</dbReference>
<dbReference type="Gene3D" id="1.10.10.60">
    <property type="entry name" value="Homeodomain-like"/>
    <property type="match status" value="1"/>
</dbReference>
<dbReference type="PROSITE" id="PS50045">
    <property type="entry name" value="SIGMA54_INTERACT_4"/>
    <property type="match status" value="1"/>
</dbReference>
<comment type="caution">
    <text evidence="8">The sequence shown here is derived from an EMBL/GenBank/DDBJ whole genome shotgun (WGS) entry which is preliminary data.</text>
</comment>
<dbReference type="Pfam" id="PF14532">
    <property type="entry name" value="Sigma54_activ_2"/>
    <property type="match status" value="1"/>
</dbReference>
<evidence type="ECO:0000256" key="2">
    <source>
        <dbReference type="ARBA" id="ARBA00022840"/>
    </source>
</evidence>
<dbReference type="EMBL" id="BMDZ01000094">
    <property type="protein sequence ID" value="GGB60428.1"/>
    <property type="molecule type" value="Genomic_DNA"/>
</dbReference>
<keyword evidence="5" id="KW-0238">DNA-binding</keyword>
<dbReference type="InterPro" id="IPR027417">
    <property type="entry name" value="P-loop_NTPase"/>
</dbReference>
<dbReference type="InterPro" id="IPR025662">
    <property type="entry name" value="Sigma_54_int_dom_ATP-bd_1"/>
</dbReference>
<dbReference type="PROSITE" id="PS00675">
    <property type="entry name" value="SIGMA54_INTERACT_1"/>
    <property type="match status" value="1"/>
</dbReference>
<dbReference type="SUPFAM" id="SSF52540">
    <property type="entry name" value="P-loop containing nucleoside triphosphate hydrolases"/>
    <property type="match status" value="1"/>
</dbReference>
<dbReference type="PRINTS" id="PR01590">
    <property type="entry name" value="HTHFIS"/>
</dbReference>
<evidence type="ECO:0000256" key="4">
    <source>
        <dbReference type="ARBA" id="ARBA00023015"/>
    </source>
</evidence>
<dbReference type="Gene3D" id="1.10.8.60">
    <property type="match status" value="1"/>
</dbReference>
<reference evidence="9" key="1">
    <citation type="journal article" date="2019" name="Int. J. Syst. Evol. Microbiol.">
        <title>The Global Catalogue of Microorganisms (GCM) 10K type strain sequencing project: providing services to taxonomists for standard genome sequencing and annotation.</title>
        <authorList>
            <consortium name="The Broad Institute Genomics Platform"/>
            <consortium name="The Broad Institute Genome Sequencing Center for Infectious Disease"/>
            <person name="Wu L."/>
            <person name="Ma J."/>
        </authorList>
    </citation>
    <scope>NUCLEOTIDE SEQUENCE [LARGE SCALE GENOMIC DNA]</scope>
    <source>
        <strain evidence="9">CGMCC 1.10188</strain>
    </source>
</reference>
<keyword evidence="3" id="KW-0902">Two-component regulatory system</keyword>
<accession>A0ABQ1J7A6</accession>
<evidence type="ECO:0000256" key="3">
    <source>
        <dbReference type="ARBA" id="ARBA00023012"/>
    </source>
</evidence>
<keyword evidence="1" id="KW-0547">Nucleotide-binding</keyword>
<dbReference type="SUPFAM" id="SSF46689">
    <property type="entry name" value="Homeodomain-like"/>
    <property type="match status" value="1"/>
</dbReference>
<dbReference type="InterPro" id="IPR002197">
    <property type="entry name" value="HTH_Fis"/>
</dbReference>
<keyword evidence="9" id="KW-1185">Reference proteome</keyword>
<dbReference type="SUPFAM" id="SSF55781">
    <property type="entry name" value="GAF domain-like"/>
    <property type="match status" value="1"/>
</dbReference>
<evidence type="ECO:0000313" key="9">
    <source>
        <dbReference type="Proteomes" id="UP000603352"/>
    </source>
</evidence>
<dbReference type="CDD" id="cd00009">
    <property type="entry name" value="AAA"/>
    <property type="match status" value="1"/>
</dbReference>
<dbReference type="PROSITE" id="PS00688">
    <property type="entry name" value="SIGMA54_INTERACT_3"/>
    <property type="match status" value="1"/>
</dbReference>
<keyword evidence="4" id="KW-0805">Transcription regulation</keyword>
<dbReference type="InterPro" id="IPR009057">
    <property type="entry name" value="Homeodomain-like_sf"/>
</dbReference>
<dbReference type="InterPro" id="IPR025944">
    <property type="entry name" value="Sigma_54_int_dom_CS"/>
</dbReference>
<dbReference type="InterPro" id="IPR002078">
    <property type="entry name" value="Sigma_54_int"/>
</dbReference>
<protein>
    <submittedName>
        <fullName evidence="8">Sigma-54-dependent Fis family transcriptional regulator</fullName>
    </submittedName>
</protein>
<dbReference type="InterPro" id="IPR003018">
    <property type="entry name" value="GAF"/>
</dbReference>
<evidence type="ECO:0000256" key="5">
    <source>
        <dbReference type="ARBA" id="ARBA00023125"/>
    </source>
</evidence>
<organism evidence="8 9">
    <name type="scientific">Tistrella bauzanensis</name>
    <dbReference type="NCBI Taxonomy" id="657419"/>
    <lineage>
        <taxon>Bacteria</taxon>
        <taxon>Pseudomonadati</taxon>
        <taxon>Pseudomonadota</taxon>
        <taxon>Alphaproteobacteria</taxon>
        <taxon>Geminicoccales</taxon>
        <taxon>Geminicoccaceae</taxon>
        <taxon>Tistrella</taxon>
    </lineage>
</organism>
<feature type="domain" description="Sigma-54 factor interaction" evidence="7">
    <location>
        <begin position="331"/>
        <end position="534"/>
    </location>
</feature>
<dbReference type="Pfam" id="PF25601">
    <property type="entry name" value="AAA_lid_14"/>
    <property type="match status" value="1"/>
</dbReference>
<dbReference type="PANTHER" id="PTHR32071">
    <property type="entry name" value="TRANSCRIPTIONAL REGULATORY PROTEIN"/>
    <property type="match status" value="1"/>
</dbReference>
<gene>
    <name evidence="8" type="primary">acoR</name>
    <name evidence="8" type="ORF">GCM10011505_46450</name>
</gene>
<dbReference type="Gene3D" id="3.40.50.300">
    <property type="entry name" value="P-loop containing nucleotide triphosphate hydrolases"/>
    <property type="match status" value="1"/>
</dbReference>
<dbReference type="InterPro" id="IPR003593">
    <property type="entry name" value="AAA+_ATPase"/>
</dbReference>
<evidence type="ECO:0000259" key="7">
    <source>
        <dbReference type="PROSITE" id="PS50045"/>
    </source>
</evidence>
<dbReference type="Gene3D" id="3.30.450.40">
    <property type="match status" value="1"/>
</dbReference>
<evidence type="ECO:0000256" key="6">
    <source>
        <dbReference type="ARBA" id="ARBA00023163"/>
    </source>
</evidence>